<dbReference type="PANTHER" id="PTHR15323:SF6">
    <property type="entry name" value="CELL DIVISION CYCLE PROTEIN 123 HOMOLOG"/>
    <property type="match status" value="1"/>
</dbReference>
<dbReference type="GO" id="GO:0005737">
    <property type="term" value="C:cytoplasm"/>
    <property type="evidence" value="ECO:0007669"/>
    <property type="project" value="TreeGrafter"/>
</dbReference>
<evidence type="ECO:0000256" key="1">
    <source>
        <dbReference type="ARBA" id="ARBA00011047"/>
    </source>
</evidence>
<sequence>MKISNVLNCSFSEWYPKFRSFSFKSIVIPLPDFFLSYLHTDGVILPNSSHHGVYTKSKNLAMDGDEDDPDIRDDELMKMYESDWSTSCIQSSAEAPDFGEFDIQVKSAIKLLGGKVFPKLNWSSPKDATWIAFDKTLMCTCPSDVYLLLKSSEFIAHDLDQPFSLCEDHTNASAGQTVDYTLVLRKWEPPNPSTEFRCFVHENKLIGVCQRNGNKFYPHIKEIKEVILADISTFLHSTVTRLFPDSSYVFDVAHLKQGQILLIDFNPYGVVTDGLMFSWCELNQLAAQNQEPCFRFVESEEGIQSIDYANYSLPQDIQDLTAGEDPYKLMDLMKMKIQKEFDSDSSSDDDTIQENQGSEQVTKTDKKTNMPDDSRGSENLR</sequence>
<proteinExistence type="inferred from homology"/>
<feature type="region of interest" description="Disordered" evidence="2">
    <location>
        <begin position="340"/>
        <end position="381"/>
    </location>
</feature>
<evidence type="ECO:0000313" key="4">
    <source>
        <dbReference type="Proteomes" id="UP001497497"/>
    </source>
</evidence>
<accession>A0AAV2HPS1</accession>
<name>A0AAV2HPS1_LYMST</name>
<gene>
    <name evidence="3" type="ORF">GSLYS_00008494001</name>
</gene>
<dbReference type="EMBL" id="CAXITT010000175">
    <property type="protein sequence ID" value="CAL1534534.1"/>
    <property type="molecule type" value="Genomic_DNA"/>
</dbReference>
<dbReference type="PANTHER" id="PTHR15323">
    <property type="entry name" value="D123 PROTEIN"/>
    <property type="match status" value="1"/>
</dbReference>
<organism evidence="3 4">
    <name type="scientific">Lymnaea stagnalis</name>
    <name type="common">Great pond snail</name>
    <name type="synonym">Helix stagnalis</name>
    <dbReference type="NCBI Taxonomy" id="6523"/>
    <lineage>
        <taxon>Eukaryota</taxon>
        <taxon>Metazoa</taxon>
        <taxon>Spiralia</taxon>
        <taxon>Lophotrochozoa</taxon>
        <taxon>Mollusca</taxon>
        <taxon>Gastropoda</taxon>
        <taxon>Heterobranchia</taxon>
        <taxon>Euthyneura</taxon>
        <taxon>Panpulmonata</taxon>
        <taxon>Hygrophila</taxon>
        <taxon>Lymnaeoidea</taxon>
        <taxon>Lymnaeidae</taxon>
        <taxon>Lymnaea</taxon>
    </lineage>
</organism>
<evidence type="ECO:0000256" key="2">
    <source>
        <dbReference type="SAM" id="MobiDB-lite"/>
    </source>
</evidence>
<evidence type="ECO:0000313" key="3">
    <source>
        <dbReference type="EMBL" id="CAL1534534.1"/>
    </source>
</evidence>
<protein>
    <recommendedName>
        <fullName evidence="5">Cell division cycle protein 123 homolog</fullName>
    </recommendedName>
</protein>
<dbReference type="AlphaFoldDB" id="A0AAV2HPS1"/>
<feature type="compositionally biased region" description="Basic and acidic residues" evidence="2">
    <location>
        <begin position="362"/>
        <end position="381"/>
    </location>
</feature>
<evidence type="ECO:0008006" key="5">
    <source>
        <dbReference type="Google" id="ProtNLM"/>
    </source>
</evidence>
<dbReference type="Pfam" id="PF07065">
    <property type="entry name" value="D123"/>
    <property type="match status" value="1"/>
</dbReference>
<keyword evidence="4" id="KW-1185">Reference proteome</keyword>
<comment type="similarity">
    <text evidence="1">Belongs to the CDC123 family.</text>
</comment>
<dbReference type="InterPro" id="IPR009772">
    <property type="entry name" value="CDC123"/>
</dbReference>
<feature type="compositionally biased region" description="Acidic residues" evidence="2">
    <location>
        <begin position="343"/>
        <end position="352"/>
    </location>
</feature>
<reference evidence="3 4" key="1">
    <citation type="submission" date="2024-04" db="EMBL/GenBank/DDBJ databases">
        <authorList>
            <consortium name="Genoscope - CEA"/>
            <person name="William W."/>
        </authorList>
    </citation>
    <scope>NUCLEOTIDE SEQUENCE [LARGE SCALE GENOMIC DNA]</scope>
</reference>
<comment type="caution">
    <text evidence="3">The sequence shown here is derived from an EMBL/GenBank/DDBJ whole genome shotgun (WGS) entry which is preliminary data.</text>
</comment>
<dbReference type="Proteomes" id="UP001497497">
    <property type="component" value="Unassembled WGS sequence"/>
</dbReference>